<dbReference type="InterPro" id="IPR023213">
    <property type="entry name" value="CAT-like_dom_sf"/>
</dbReference>
<protein>
    <recommendedName>
        <fullName evidence="3">Diacylglycerol O-acyltransferase</fullName>
    </recommendedName>
</protein>
<reference evidence="1 2" key="1">
    <citation type="submission" date="2018-01" db="EMBL/GenBank/DDBJ databases">
        <title>Harnessing the power of phylogenomics to disentangle the directionality and signatures of interkingdom host jumping in the parasitic fungal genus Tolypocladium.</title>
        <authorList>
            <person name="Quandt C.A."/>
            <person name="Patterson W."/>
            <person name="Spatafora J.W."/>
        </authorList>
    </citation>
    <scope>NUCLEOTIDE SEQUENCE [LARGE SCALE GENOMIC DNA]</scope>
    <source>
        <strain evidence="1 2">NRBC 100945</strain>
    </source>
</reference>
<evidence type="ECO:0000313" key="2">
    <source>
        <dbReference type="Proteomes" id="UP000237481"/>
    </source>
</evidence>
<sequence length="519" mass="56917">MAATNSSHQAATGPQKPRVIRKLGNIELLHAALHALDQYAGTGVACHYVVPEHLAAVARRDELQQTLDLAIARTVRQHPVLRVGILREDSRKPAFIELDTVDLGQQVEWHVVGAPQDYDTNSRAILNRLIDGKYSDLETRPSWNIALVRRDGARTLEVMFVWHHAIADGMSGKIFHETLLQHLNAPKGTDDEALLKNRVLKVSGSAHNFPPPMEKMVKYPFSIGLAVSTIYNMLKPSKHQETQAMWAPIRAGPCKTELRRITVADSTLQMVLIACRRHKTTLTGLLHGIILVSMASQLLQQQAPGFVGRTPINMRAFTPPSPPEYPKLQPAETMANIVSVTDHEFDVDLVAYVRNQIQRASAETDGRSTLAEVIWSSATTARHEIRKAVDLGVKDNPVGLMCLVPDWREHNKSDAKKPRHLSWVVTNLGVLDGAANVDGAEKDAGAWSVERASFSTSAQVTGPAIGVCPIAVKGGKLCLDFCWQVGVVDTALGERLASSVEDWLAYLGTKDEGACEVTQ</sequence>
<proteinExistence type="predicted"/>
<organism evidence="1 2">
    <name type="scientific">Tolypocladium paradoxum</name>
    <dbReference type="NCBI Taxonomy" id="94208"/>
    <lineage>
        <taxon>Eukaryota</taxon>
        <taxon>Fungi</taxon>
        <taxon>Dikarya</taxon>
        <taxon>Ascomycota</taxon>
        <taxon>Pezizomycotina</taxon>
        <taxon>Sordariomycetes</taxon>
        <taxon>Hypocreomycetidae</taxon>
        <taxon>Hypocreales</taxon>
        <taxon>Ophiocordycipitaceae</taxon>
        <taxon>Tolypocladium</taxon>
    </lineage>
</organism>
<dbReference type="SUPFAM" id="SSF52777">
    <property type="entry name" value="CoA-dependent acyltransferases"/>
    <property type="match status" value="1"/>
</dbReference>
<evidence type="ECO:0008006" key="3">
    <source>
        <dbReference type="Google" id="ProtNLM"/>
    </source>
</evidence>
<gene>
    <name evidence="1" type="ORF">TPAR_06277</name>
</gene>
<evidence type="ECO:0000313" key="1">
    <source>
        <dbReference type="EMBL" id="POR33525.1"/>
    </source>
</evidence>
<comment type="caution">
    <text evidence="1">The sequence shown here is derived from an EMBL/GenBank/DDBJ whole genome shotgun (WGS) entry which is preliminary data.</text>
</comment>
<dbReference type="PANTHER" id="PTHR28037:SF1">
    <property type="entry name" value="ALCOHOL O-ACETYLTRANSFERASE 1-RELATED"/>
    <property type="match status" value="1"/>
</dbReference>
<dbReference type="InterPro" id="IPR010828">
    <property type="entry name" value="Atf2/Sli1-like"/>
</dbReference>
<dbReference type="PANTHER" id="PTHR28037">
    <property type="entry name" value="ALCOHOL O-ACETYLTRANSFERASE 1-RELATED"/>
    <property type="match status" value="1"/>
</dbReference>
<name>A0A2S4KTL8_9HYPO</name>
<dbReference type="STRING" id="94208.A0A2S4KTL8"/>
<dbReference type="EMBL" id="PKSG01000680">
    <property type="protein sequence ID" value="POR33525.1"/>
    <property type="molecule type" value="Genomic_DNA"/>
</dbReference>
<keyword evidence="2" id="KW-1185">Reference proteome</keyword>
<dbReference type="OrthoDB" id="2150604at2759"/>
<dbReference type="AlphaFoldDB" id="A0A2S4KTL8"/>
<dbReference type="GO" id="GO:0008080">
    <property type="term" value="F:N-acetyltransferase activity"/>
    <property type="evidence" value="ECO:0007669"/>
    <property type="project" value="TreeGrafter"/>
</dbReference>
<dbReference type="Pfam" id="PF07247">
    <property type="entry name" value="AATase"/>
    <property type="match status" value="1"/>
</dbReference>
<dbReference type="InterPro" id="IPR052058">
    <property type="entry name" value="Alcohol_O-acetyltransferase"/>
</dbReference>
<dbReference type="Proteomes" id="UP000237481">
    <property type="component" value="Unassembled WGS sequence"/>
</dbReference>
<dbReference type="Gene3D" id="3.30.559.10">
    <property type="entry name" value="Chloramphenicol acetyltransferase-like domain"/>
    <property type="match status" value="1"/>
</dbReference>
<accession>A0A2S4KTL8</accession>